<evidence type="ECO:0000259" key="1">
    <source>
        <dbReference type="Pfam" id="PF11716"/>
    </source>
</evidence>
<dbReference type="RefSeq" id="WP_129986912.1">
    <property type="nucleotide sequence ID" value="NZ_SDPU01000020.1"/>
</dbReference>
<evidence type="ECO:0000313" key="3">
    <source>
        <dbReference type="Proteomes" id="UP000291189"/>
    </source>
</evidence>
<keyword evidence="3" id="KW-1185">Reference proteome</keyword>
<dbReference type="Proteomes" id="UP000291189">
    <property type="component" value="Unassembled WGS sequence"/>
</dbReference>
<dbReference type="InterPro" id="IPR034660">
    <property type="entry name" value="DinB/YfiT-like"/>
</dbReference>
<dbReference type="Gene3D" id="1.20.120.450">
    <property type="entry name" value="dinb family like domain"/>
    <property type="match status" value="1"/>
</dbReference>
<feature type="domain" description="Mycothiol-dependent maleylpyruvate isomerase metal-binding" evidence="1">
    <location>
        <begin position="12"/>
        <end position="131"/>
    </location>
</feature>
<dbReference type="Pfam" id="PF11716">
    <property type="entry name" value="MDMPI_N"/>
    <property type="match status" value="1"/>
</dbReference>
<name>A0A4Q5J3S2_9ACTN</name>
<evidence type="ECO:0000313" key="2">
    <source>
        <dbReference type="EMBL" id="RYU13093.1"/>
    </source>
</evidence>
<dbReference type="AlphaFoldDB" id="A0A4Q5J3S2"/>
<dbReference type="InterPro" id="IPR017517">
    <property type="entry name" value="Maleyloyr_isom"/>
</dbReference>
<dbReference type="InterPro" id="IPR024344">
    <property type="entry name" value="MDMPI_metal-binding"/>
</dbReference>
<sequence length="193" mass="20754">MDVATLHRGTVDHWQRALAAVGPDDWGRSTPCAGWNVHDLVNHVVGEELWTVPLLEGATIEDVGDSFEGDLLGDPVTAARRASDAALAAVAAVDRYAPLGGMVHLSYGRENVEEYVLQLSADHLVHGWDLAVAVGADTHLAPELVLGVSTWFKEREHMYREAGVVAPRVEVTGDAQTMLLAAFGRDARWAAAV</sequence>
<dbReference type="OrthoDB" id="5185819at2"/>
<dbReference type="NCBIfam" id="TIGR03086">
    <property type="entry name" value="TIGR03086 family metal-binding protein"/>
    <property type="match status" value="1"/>
</dbReference>
<dbReference type="EMBL" id="SDPU01000020">
    <property type="protein sequence ID" value="RYU13093.1"/>
    <property type="molecule type" value="Genomic_DNA"/>
</dbReference>
<reference evidence="2 3" key="1">
    <citation type="submission" date="2019-01" db="EMBL/GenBank/DDBJ databases">
        <title>Nocardioides guangzhouensis sp. nov., an actinobacterium isolated from soil.</title>
        <authorList>
            <person name="Fu Y."/>
            <person name="Cai Y."/>
            <person name="Lin Z."/>
            <person name="Chen P."/>
        </authorList>
    </citation>
    <scope>NUCLEOTIDE SEQUENCE [LARGE SCALE GENOMIC DNA]</scope>
    <source>
        <strain evidence="2 3">NBRC 105384</strain>
    </source>
</reference>
<accession>A0A4Q5J3S2</accession>
<organism evidence="2 3">
    <name type="scientific">Nocardioides iriomotensis</name>
    <dbReference type="NCBI Taxonomy" id="715784"/>
    <lineage>
        <taxon>Bacteria</taxon>
        <taxon>Bacillati</taxon>
        <taxon>Actinomycetota</taxon>
        <taxon>Actinomycetes</taxon>
        <taxon>Propionibacteriales</taxon>
        <taxon>Nocardioidaceae</taxon>
        <taxon>Nocardioides</taxon>
    </lineage>
</organism>
<dbReference type="InterPro" id="IPR017520">
    <property type="entry name" value="CHP03086"/>
</dbReference>
<dbReference type="SUPFAM" id="SSF109854">
    <property type="entry name" value="DinB/YfiT-like putative metalloenzymes"/>
    <property type="match status" value="1"/>
</dbReference>
<gene>
    <name evidence="2" type="ORF">ETU37_09250</name>
</gene>
<dbReference type="NCBIfam" id="TIGR03083">
    <property type="entry name" value="maleylpyruvate isomerase family mycothiol-dependent enzyme"/>
    <property type="match status" value="1"/>
</dbReference>
<proteinExistence type="predicted"/>
<protein>
    <submittedName>
        <fullName evidence="2">TIGR03086 family protein</fullName>
    </submittedName>
</protein>
<dbReference type="GO" id="GO:0046872">
    <property type="term" value="F:metal ion binding"/>
    <property type="evidence" value="ECO:0007669"/>
    <property type="project" value="InterPro"/>
</dbReference>
<comment type="caution">
    <text evidence="2">The sequence shown here is derived from an EMBL/GenBank/DDBJ whole genome shotgun (WGS) entry which is preliminary data.</text>
</comment>